<dbReference type="AlphaFoldDB" id="A0A8E2J5Q6"/>
<keyword evidence="2" id="KW-1133">Transmembrane helix</keyword>
<keyword evidence="2" id="KW-0812">Transmembrane</keyword>
<feature type="region of interest" description="Disordered" evidence="1">
    <location>
        <begin position="1"/>
        <end position="53"/>
    </location>
</feature>
<reference evidence="3 4" key="1">
    <citation type="submission" date="2016-07" db="EMBL/GenBank/DDBJ databases">
        <title>Draft genome of the white-rot fungus Obba rivulosa 3A-2.</title>
        <authorList>
            <consortium name="DOE Joint Genome Institute"/>
            <person name="Miettinen O."/>
            <person name="Riley R."/>
            <person name="Acob R."/>
            <person name="Barry K."/>
            <person name="Cullen D."/>
            <person name="De Vries R."/>
            <person name="Hainaut M."/>
            <person name="Hatakka A."/>
            <person name="Henrissat B."/>
            <person name="Hilden K."/>
            <person name="Kuo R."/>
            <person name="Labutti K."/>
            <person name="Lipzen A."/>
            <person name="Makela M.R."/>
            <person name="Sandor L."/>
            <person name="Spatafora J.W."/>
            <person name="Grigoriev I.V."/>
            <person name="Hibbett D.S."/>
        </authorList>
    </citation>
    <scope>NUCLEOTIDE SEQUENCE [LARGE SCALE GENOMIC DNA]</scope>
    <source>
        <strain evidence="3 4">3A-2</strain>
    </source>
</reference>
<keyword evidence="2" id="KW-0472">Membrane</keyword>
<dbReference type="OrthoDB" id="3233661at2759"/>
<feature type="transmembrane region" description="Helical" evidence="2">
    <location>
        <begin position="64"/>
        <end position="85"/>
    </location>
</feature>
<feature type="compositionally biased region" description="Low complexity" evidence="1">
    <location>
        <begin position="17"/>
        <end position="31"/>
    </location>
</feature>
<protein>
    <submittedName>
        <fullName evidence="3">Uncharacterized protein</fullName>
    </submittedName>
</protein>
<proteinExistence type="predicted"/>
<accession>A0A8E2J5Q6</accession>
<evidence type="ECO:0000256" key="2">
    <source>
        <dbReference type="SAM" id="Phobius"/>
    </source>
</evidence>
<evidence type="ECO:0000256" key="1">
    <source>
        <dbReference type="SAM" id="MobiDB-lite"/>
    </source>
</evidence>
<evidence type="ECO:0000313" key="3">
    <source>
        <dbReference type="EMBL" id="OCH95153.1"/>
    </source>
</evidence>
<gene>
    <name evidence="3" type="ORF">OBBRIDRAFT_884223</name>
</gene>
<dbReference type="EMBL" id="KV722338">
    <property type="protein sequence ID" value="OCH95153.1"/>
    <property type="molecule type" value="Genomic_DNA"/>
</dbReference>
<keyword evidence="4" id="KW-1185">Reference proteome</keyword>
<sequence>MILPEDGDDWFKDPSDPSATTTVRRPSTPTSLPDYEASQAQQTQYKVPSLPTWPKKKKRRWGRIVLIMLLIYFILTVAIGVPILVVKLQGHDPDDSYANASQPWQRWAPPTVIPISPGLNSMATATPMDPEDAVACNSWADSDLRELGQYRADLQYNLTVHKDISINSNASYNSTGAIMPAVGGSFILDVNPDPSASNAQVAVSMFYSDTTIRNKTSVCHMNNSGNNGLYIFVPQNMSVFDSLSFNVTLLLPQNASHSLYIDQLSTFLPHFDQQVASIAPQVSFGTLLLAGANSTISADSVKAESLTVQSSFAEIKGTYNASTSLVLDTINAPINANIYLTNDGTCSDPVQLQLNTGNSALNANITLLLATSPYPSSTYKSGQPDFTTHAQTFNAPLAIDVQHAPHSQTAVHHMWAETSLGTALVRVDDSYAGTFSVLTKFAEAAVLPGGANATAEFAAAKAVVTNLGLLPSNVSFQEMSAWELVGCVGIPVIPAAMAAAGKYQTAPQGIVEVRTFLSPATLLIGP</sequence>
<evidence type="ECO:0000313" key="4">
    <source>
        <dbReference type="Proteomes" id="UP000250043"/>
    </source>
</evidence>
<name>A0A8E2J5Q6_9APHY</name>
<organism evidence="3 4">
    <name type="scientific">Obba rivulosa</name>
    <dbReference type="NCBI Taxonomy" id="1052685"/>
    <lineage>
        <taxon>Eukaryota</taxon>
        <taxon>Fungi</taxon>
        <taxon>Dikarya</taxon>
        <taxon>Basidiomycota</taxon>
        <taxon>Agaricomycotina</taxon>
        <taxon>Agaricomycetes</taxon>
        <taxon>Polyporales</taxon>
        <taxon>Gelatoporiaceae</taxon>
        <taxon>Obba</taxon>
    </lineage>
</organism>
<dbReference type="Proteomes" id="UP000250043">
    <property type="component" value="Unassembled WGS sequence"/>
</dbReference>